<name>A0A212T9P7_9BURK</name>
<protein>
    <recommendedName>
        <fullName evidence="4">DUF3047 domain-containing protein</fullName>
    </recommendedName>
</protein>
<dbReference type="RefSeq" id="WP_088812616.1">
    <property type="nucleotide sequence ID" value="NZ_FYEX01000001.1"/>
</dbReference>
<feature type="chain" id="PRO_5013030252" description="DUF3047 domain-containing protein" evidence="1">
    <location>
        <begin position="24"/>
        <end position="258"/>
    </location>
</feature>
<evidence type="ECO:0008006" key="4">
    <source>
        <dbReference type="Google" id="ProtNLM"/>
    </source>
</evidence>
<reference evidence="2 3" key="1">
    <citation type="submission" date="2017-06" db="EMBL/GenBank/DDBJ databases">
        <authorList>
            <person name="Kim H.J."/>
            <person name="Triplett B.A."/>
        </authorList>
    </citation>
    <scope>NUCLEOTIDE SEQUENCE [LARGE SCALE GENOMIC DNA]</scope>
    <source>
        <strain evidence="2 3">MWH-VicM1</strain>
    </source>
</reference>
<gene>
    <name evidence="2" type="ORF">SAMN06295916_0741</name>
</gene>
<dbReference type="InterPro" id="IPR021409">
    <property type="entry name" value="DUF3047"/>
</dbReference>
<dbReference type="OrthoDB" id="9775969at2"/>
<dbReference type="Pfam" id="PF11249">
    <property type="entry name" value="DUF3047"/>
    <property type="match status" value="1"/>
</dbReference>
<dbReference type="Proteomes" id="UP000197215">
    <property type="component" value="Unassembled WGS sequence"/>
</dbReference>
<evidence type="ECO:0000313" key="3">
    <source>
        <dbReference type="Proteomes" id="UP000197215"/>
    </source>
</evidence>
<proteinExistence type="predicted"/>
<keyword evidence="3" id="KW-1185">Reference proteome</keyword>
<feature type="signal peptide" evidence="1">
    <location>
        <begin position="1"/>
        <end position="23"/>
    </location>
</feature>
<dbReference type="PROSITE" id="PS51257">
    <property type="entry name" value="PROKAR_LIPOPROTEIN"/>
    <property type="match status" value="1"/>
</dbReference>
<dbReference type="AlphaFoldDB" id="A0A212T9P7"/>
<organism evidence="2 3">
    <name type="scientific">Polynucleobacter victoriensis</name>
    <dbReference type="NCBI Taxonomy" id="2049319"/>
    <lineage>
        <taxon>Bacteria</taxon>
        <taxon>Pseudomonadati</taxon>
        <taxon>Pseudomonadota</taxon>
        <taxon>Betaproteobacteria</taxon>
        <taxon>Burkholderiales</taxon>
        <taxon>Burkholderiaceae</taxon>
        <taxon>Polynucleobacter</taxon>
    </lineage>
</organism>
<accession>A0A212T9P7</accession>
<sequence>MRFRVRQFIGLVCVALLASCATMESGDTHVPPAEKVDKFSNLNEAGNLPKAWQVWRITPQKNKTEYKLKQYEGKTVLHASANVAASGLVLPLKPRSPDQLFLNWEWKALSYIPNADNHDSSVDDAPLRILVAFDGDKTKLPVKDQMIFEMAKIVSGHDMPYASLMYVWAAKTPIETIITSPRSSRIKMIVVNAGKDELGQWQRHHRDLSKDFRAAFNEMPGKVIGLGLLTDTDNTKTQVDAIYGDIELSKTPNISKSK</sequence>
<dbReference type="EMBL" id="FYEX01000001">
    <property type="protein sequence ID" value="SNC62758.1"/>
    <property type="molecule type" value="Genomic_DNA"/>
</dbReference>
<evidence type="ECO:0000256" key="1">
    <source>
        <dbReference type="SAM" id="SignalP"/>
    </source>
</evidence>
<keyword evidence="1" id="KW-0732">Signal</keyword>
<evidence type="ECO:0000313" key="2">
    <source>
        <dbReference type="EMBL" id="SNC62758.1"/>
    </source>
</evidence>